<proteinExistence type="predicted"/>
<protein>
    <submittedName>
        <fullName evidence="2">Uncharacterized protein</fullName>
    </submittedName>
</protein>
<organism evidence="2">
    <name type="scientific">Trypanosoma vivax (strain Y486)</name>
    <dbReference type="NCBI Taxonomy" id="1055687"/>
    <lineage>
        <taxon>Eukaryota</taxon>
        <taxon>Discoba</taxon>
        <taxon>Euglenozoa</taxon>
        <taxon>Kinetoplastea</taxon>
        <taxon>Metakinetoplastina</taxon>
        <taxon>Trypanosomatida</taxon>
        <taxon>Trypanosomatidae</taxon>
        <taxon>Trypanosoma</taxon>
        <taxon>Duttonella</taxon>
    </lineage>
</organism>
<dbReference type="EMBL" id="HE573026">
    <property type="protein sequence ID" value="CCC51724.1"/>
    <property type="molecule type" value="Genomic_DNA"/>
</dbReference>
<dbReference type="VEuPathDB" id="TriTrypDB:TvY486_1007700"/>
<feature type="compositionally biased region" description="Polar residues" evidence="1">
    <location>
        <begin position="149"/>
        <end position="158"/>
    </location>
</feature>
<feature type="compositionally biased region" description="Basic and acidic residues" evidence="1">
    <location>
        <begin position="122"/>
        <end position="139"/>
    </location>
</feature>
<reference evidence="2" key="1">
    <citation type="journal article" date="2012" name="Proc. Natl. Acad. Sci. U.S.A.">
        <title>Antigenic diversity is generated by distinct evolutionary mechanisms in African trypanosome species.</title>
        <authorList>
            <person name="Jackson A.P."/>
            <person name="Berry A."/>
            <person name="Aslett M."/>
            <person name="Allison H.C."/>
            <person name="Burton P."/>
            <person name="Vavrova-Anderson J."/>
            <person name="Brown R."/>
            <person name="Browne H."/>
            <person name="Corton N."/>
            <person name="Hauser H."/>
            <person name="Gamble J."/>
            <person name="Gilderthorp R."/>
            <person name="Marcello L."/>
            <person name="McQuillan J."/>
            <person name="Otto T.D."/>
            <person name="Quail M.A."/>
            <person name="Sanders M.J."/>
            <person name="van Tonder A."/>
            <person name="Ginger M.L."/>
            <person name="Field M.C."/>
            <person name="Barry J.D."/>
            <person name="Hertz-Fowler C."/>
            <person name="Berriman M."/>
        </authorList>
    </citation>
    <scope>NUCLEOTIDE SEQUENCE</scope>
    <source>
        <strain evidence="2">Y486</strain>
    </source>
</reference>
<evidence type="ECO:0000256" key="1">
    <source>
        <dbReference type="SAM" id="MobiDB-lite"/>
    </source>
</evidence>
<gene>
    <name evidence="2" type="ORF">TVY486_1007700</name>
</gene>
<sequence length="219" mass="23712">MPESPAEGACTCATKRDVLDRVKDTLKQYVEAGTIDREDFKKLAKKSTEAITAPASSNEVKRVTLTNLIEFLRESGGDSDAVAPILELVEAIPQPNTPKDESRDKIKLQTSSLSLIALKERMSRKREELRRQREEEKVATDATARSGPPSAQNGTSDGSLRGETEMNGGVGGNSPQARKHRTEARAMLPPPTPGEVDLYAGLVTSTTSGWGSQGYAMHM</sequence>
<evidence type="ECO:0000313" key="2">
    <source>
        <dbReference type="EMBL" id="CCC51724.1"/>
    </source>
</evidence>
<name>G0U767_TRYVY</name>
<feature type="region of interest" description="Disordered" evidence="1">
    <location>
        <begin position="122"/>
        <end position="194"/>
    </location>
</feature>
<dbReference type="AlphaFoldDB" id="G0U767"/>
<accession>G0U767</accession>